<name>A0A9Q1Q958_9CARY</name>
<dbReference type="Proteomes" id="UP001153076">
    <property type="component" value="Unassembled WGS sequence"/>
</dbReference>
<reference evidence="1" key="1">
    <citation type="submission" date="2022-04" db="EMBL/GenBank/DDBJ databases">
        <title>Carnegiea gigantea Genome sequencing and assembly v2.</title>
        <authorList>
            <person name="Copetti D."/>
            <person name="Sanderson M.J."/>
            <person name="Burquez A."/>
            <person name="Wojciechowski M.F."/>
        </authorList>
    </citation>
    <scope>NUCLEOTIDE SEQUENCE</scope>
    <source>
        <strain evidence="1">SGP5-SGP5p</strain>
        <tissue evidence="1">Aerial part</tissue>
    </source>
</reference>
<comment type="caution">
    <text evidence="1">The sequence shown here is derived from an EMBL/GenBank/DDBJ whole genome shotgun (WGS) entry which is preliminary data.</text>
</comment>
<evidence type="ECO:0000313" key="1">
    <source>
        <dbReference type="EMBL" id="KAJ8433019.1"/>
    </source>
</evidence>
<sequence>MGFVSCLKVDVKQIPGTFSKWLVKSFDPHVVCFRLLDGQKFPVTAFDVSATLGVPLGRPKIIKITKSLMDEEYDEWTKEYRYYSKSILKYVKDIWDEVREMFISFYDAAIQKSQREAQGFTTKVVKEAFADLQSAHKASNDLCASSFNPALPLDKPDGEAEIPGDTLVSDASIIVEKEEHCEDAVLD</sequence>
<evidence type="ECO:0000313" key="2">
    <source>
        <dbReference type="Proteomes" id="UP001153076"/>
    </source>
</evidence>
<proteinExistence type="predicted"/>
<gene>
    <name evidence="1" type="ORF">Cgig2_015446</name>
</gene>
<accession>A0A9Q1Q958</accession>
<dbReference type="AlphaFoldDB" id="A0A9Q1Q958"/>
<dbReference type="EMBL" id="JAKOGI010000565">
    <property type="protein sequence ID" value="KAJ8433019.1"/>
    <property type="molecule type" value="Genomic_DNA"/>
</dbReference>
<organism evidence="1 2">
    <name type="scientific">Carnegiea gigantea</name>
    <dbReference type="NCBI Taxonomy" id="171969"/>
    <lineage>
        <taxon>Eukaryota</taxon>
        <taxon>Viridiplantae</taxon>
        <taxon>Streptophyta</taxon>
        <taxon>Embryophyta</taxon>
        <taxon>Tracheophyta</taxon>
        <taxon>Spermatophyta</taxon>
        <taxon>Magnoliopsida</taxon>
        <taxon>eudicotyledons</taxon>
        <taxon>Gunneridae</taxon>
        <taxon>Pentapetalae</taxon>
        <taxon>Caryophyllales</taxon>
        <taxon>Cactineae</taxon>
        <taxon>Cactaceae</taxon>
        <taxon>Cactoideae</taxon>
        <taxon>Echinocereeae</taxon>
        <taxon>Carnegiea</taxon>
    </lineage>
</organism>
<keyword evidence="2" id="KW-1185">Reference proteome</keyword>
<dbReference type="OrthoDB" id="679318at2759"/>
<protein>
    <submittedName>
        <fullName evidence="1">Uncharacterized protein</fullName>
    </submittedName>
</protein>